<dbReference type="Gene3D" id="1.10.443.10">
    <property type="entry name" value="Intergrase catalytic core"/>
    <property type="match status" value="1"/>
</dbReference>
<dbReference type="PANTHER" id="PTHR30349">
    <property type="entry name" value="PHAGE INTEGRASE-RELATED"/>
    <property type="match status" value="1"/>
</dbReference>
<evidence type="ECO:0000313" key="7">
    <source>
        <dbReference type="EMBL" id="MFD2674157.1"/>
    </source>
</evidence>
<feature type="domain" description="Core-binding (CB)" evidence="6">
    <location>
        <begin position="1"/>
        <end position="81"/>
    </location>
</feature>
<dbReference type="InterPro" id="IPR013762">
    <property type="entry name" value="Integrase-like_cat_sf"/>
</dbReference>
<comment type="similarity">
    <text evidence="1">Belongs to the 'phage' integrase family.</text>
</comment>
<evidence type="ECO:0000256" key="1">
    <source>
        <dbReference type="ARBA" id="ARBA00008857"/>
    </source>
</evidence>
<gene>
    <name evidence="7" type="ORF">ACFSUQ_02430</name>
</gene>
<organism evidence="7 8">
    <name type="scientific">Gulosibacter bifidus</name>
    <dbReference type="NCBI Taxonomy" id="272239"/>
    <lineage>
        <taxon>Bacteria</taxon>
        <taxon>Bacillati</taxon>
        <taxon>Actinomycetota</taxon>
        <taxon>Actinomycetes</taxon>
        <taxon>Micrococcales</taxon>
        <taxon>Microbacteriaceae</taxon>
        <taxon>Gulosibacter</taxon>
    </lineage>
</organism>
<dbReference type="PANTHER" id="PTHR30349:SF41">
    <property type="entry name" value="INTEGRASE_RECOMBINASE PROTEIN MJ0367-RELATED"/>
    <property type="match status" value="1"/>
</dbReference>
<dbReference type="SUPFAM" id="SSF56349">
    <property type="entry name" value="DNA breaking-rejoining enzymes"/>
    <property type="match status" value="1"/>
</dbReference>
<dbReference type="PROSITE" id="PS51898">
    <property type="entry name" value="TYR_RECOMBINASE"/>
    <property type="match status" value="1"/>
</dbReference>
<reference evidence="8" key="1">
    <citation type="journal article" date="2019" name="Int. J. Syst. Evol. Microbiol.">
        <title>The Global Catalogue of Microorganisms (GCM) 10K type strain sequencing project: providing services to taxonomists for standard genome sequencing and annotation.</title>
        <authorList>
            <consortium name="The Broad Institute Genomics Platform"/>
            <consortium name="The Broad Institute Genome Sequencing Center for Infectious Disease"/>
            <person name="Wu L."/>
            <person name="Ma J."/>
        </authorList>
    </citation>
    <scope>NUCLEOTIDE SEQUENCE [LARGE SCALE GENOMIC DNA]</scope>
    <source>
        <strain evidence="8">TISTR 1511</strain>
    </source>
</reference>
<keyword evidence="8" id="KW-1185">Reference proteome</keyword>
<evidence type="ECO:0000313" key="8">
    <source>
        <dbReference type="Proteomes" id="UP001597453"/>
    </source>
</evidence>
<dbReference type="CDD" id="cd00397">
    <property type="entry name" value="DNA_BRE_C"/>
    <property type="match status" value="1"/>
</dbReference>
<dbReference type="InterPro" id="IPR010998">
    <property type="entry name" value="Integrase_recombinase_N"/>
</dbReference>
<accession>A0ABW5RJE9</accession>
<proteinExistence type="inferred from homology"/>
<evidence type="ECO:0000259" key="5">
    <source>
        <dbReference type="PROSITE" id="PS51898"/>
    </source>
</evidence>
<dbReference type="Gene3D" id="1.10.150.130">
    <property type="match status" value="1"/>
</dbReference>
<evidence type="ECO:0000256" key="2">
    <source>
        <dbReference type="ARBA" id="ARBA00023125"/>
    </source>
</evidence>
<comment type="caution">
    <text evidence="7">The sequence shown here is derived from an EMBL/GenBank/DDBJ whole genome shotgun (WGS) entry which is preliminary data.</text>
</comment>
<keyword evidence="2 4" id="KW-0238">DNA-binding</keyword>
<dbReference type="EMBL" id="JBHUNF010000001">
    <property type="protein sequence ID" value="MFD2674157.1"/>
    <property type="molecule type" value="Genomic_DNA"/>
</dbReference>
<evidence type="ECO:0000256" key="4">
    <source>
        <dbReference type="PROSITE-ProRule" id="PRU01248"/>
    </source>
</evidence>
<keyword evidence="3" id="KW-0233">DNA recombination</keyword>
<dbReference type="InterPro" id="IPR011010">
    <property type="entry name" value="DNA_brk_join_enz"/>
</dbReference>
<dbReference type="InterPro" id="IPR002104">
    <property type="entry name" value="Integrase_catalytic"/>
</dbReference>
<feature type="domain" description="Tyr recombinase" evidence="5">
    <location>
        <begin position="104"/>
        <end position="265"/>
    </location>
</feature>
<sequence length="305" mass="34543">MDSSLAQRFINTLRAANRASGTIDQRIGDLRRFESTTGVCPERATAEDLLNYLAGGINAGWKPEYAKRIRSSMRVFYEWLNAEGIRGDNPALRLPAVRVPRAVPVLPIPTETAIHHAYDTAETVTTRLILALAAVLGLRRTEIATLRLRDRYAETLKITGKGAVSRRLKVDRSTLELLEMREAEVRFGEFYFPGRFSGHVHPCTIYRWIRHTGHHPHALRRRAGTNAHAKTHDLPAVQAFLGHASLDTTQHYVRSEPTGLERIADVNALDHETTFQDEAGDLLTELQQLNQRFERLGWRLRLESN</sequence>
<dbReference type="Proteomes" id="UP001597453">
    <property type="component" value="Unassembled WGS sequence"/>
</dbReference>
<dbReference type="InterPro" id="IPR050090">
    <property type="entry name" value="Tyrosine_recombinase_XerCD"/>
</dbReference>
<dbReference type="InterPro" id="IPR044068">
    <property type="entry name" value="CB"/>
</dbReference>
<dbReference type="Pfam" id="PF00589">
    <property type="entry name" value="Phage_integrase"/>
    <property type="match status" value="1"/>
</dbReference>
<dbReference type="PROSITE" id="PS51900">
    <property type="entry name" value="CB"/>
    <property type="match status" value="1"/>
</dbReference>
<name>A0ABW5RJE9_9MICO</name>
<evidence type="ECO:0000256" key="3">
    <source>
        <dbReference type="ARBA" id="ARBA00023172"/>
    </source>
</evidence>
<dbReference type="RefSeq" id="WP_159421488.1">
    <property type="nucleotide sequence ID" value="NZ_JBHUNF010000001.1"/>
</dbReference>
<protein>
    <submittedName>
        <fullName evidence="7">Tyrosine-type recombinase/integrase</fullName>
    </submittedName>
</protein>
<evidence type="ECO:0000259" key="6">
    <source>
        <dbReference type="PROSITE" id="PS51900"/>
    </source>
</evidence>